<keyword evidence="2" id="KW-1133">Transmembrane helix</keyword>
<proteinExistence type="predicted"/>
<name>A0AAV4LWU8_BABCB</name>
<dbReference type="EMBL" id="BPLF01000003">
    <property type="protein sequence ID" value="GIX64651.1"/>
    <property type="molecule type" value="Genomic_DNA"/>
</dbReference>
<sequence length="253" mass="27685">MSASNAAHQRRNRVLAESTKRLNSLSKPEYDDEDVPESASSFLKEVILSSSESMPVSLDRDVESRAPESRVRALDLQSTRRIALLNLLSYAVSFIAGCYICHALHGDVVDRYCPFFFRGLFALLDAFGAGRILHMTIAAWYGSPLKVQQMTVKVATYGSVLVNLYPFWAAMRKQSAGAAPARRLDLNTNEGGEGSGPGFLADFDEEHLVKIASFVIRSSVACLVFGLLGYDVLYNAPLLLSFARSAATFSADD</sequence>
<evidence type="ECO:0000313" key="4">
    <source>
        <dbReference type="Proteomes" id="UP001497744"/>
    </source>
</evidence>
<keyword evidence="2" id="KW-0812">Transmembrane</keyword>
<protein>
    <submittedName>
        <fullName evidence="3">Xin actin-binding repeat-containing protein 2 isoform X2</fullName>
    </submittedName>
</protein>
<feature type="region of interest" description="Disordered" evidence="1">
    <location>
        <begin position="18"/>
        <end position="37"/>
    </location>
</feature>
<feature type="transmembrane region" description="Helical" evidence="2">
    <location>
        <begin position="214"/>
        <end position="234"/>
    </location>
</feature>
<keyword evidence="2" id="KW-0472">Membrane</keyword>
<accession>A0AAV4LWU8</accession>
<gene>
    <name evidence="3" type="ORF">BcabD6B2_40860</name>
</gene>
<feature type="transmembrane region" description="Helical" evidence="2">
    <location>
        <begin position="117"/>
        <end position="142"/>
    </location>
</feature>
<organism evidence="3 4">
    <name type="scientific">Babesia caballi</name>
    <dbReference type="NCBI Taxonomy" id="5871"/>
    <lineage>
        <taxon>Eukaryota</taxon>
        <taxon>Sar</taxon>
        <taxon>Alveolata</taxon>
        <taxon>Apicomplexa</taxon>
        <taxon>Aconoidasida</taxon>
        <taxon>Piroplasmida</taxon>
        <taxon>Babesiidae</taxon>
        <taxon>Babesia</taxon>
    </lineage>
</organism>
<keyword evidence="4" id="KW-1185">Reference proteome</keyword>
<comment type="caution">
    <text evidence="3">The sequence shown here is derived from an EMBL/GenBank/DDBJ whole genome shotgun (WGS) entry which is preliminary data.</text>
</comment>
<evidence type="ECO:0000256" key="1">
    <source>
        <dbReference type="SAM" id="MobiDB-lite"/>
    </source>
</evidence>
<feature type="transmembrane region" description="Helical" evidence="2">
    <location>
        <begin position="82"/>
        <end position="105"/>
    </location>
</feature>
<evidence type="ECO:0000313" key="3">
    <source>
        <dbReference type="EMBL" id="GIX64651.1"/>
    </source>
</evidence>
<dbReference type="RefSeq" id="XP_067716720.1">
    <property type="nucleotide sequence ID" value="XM_067860619.1"/>
</dbReference>
<dbReference type="AlphaFoldDB" id="A0AAV4LWU8"/>
<reference evidence="3 4" key="1">
    <citation type="submission" date="2021-06" db="EMBL/GenBank/DDBJ databases">
        <title>Genome sequence of Babesia caballi.</title>
        <authorList>
            <person name="Yamagishi J."/>
            <person name="Kidaka T."/>
            <person name="Ochi A."/>
        </authorList>
    </citation>
    <scope>NUCLEOTIDE SEQUENCE [LARGE SCALE GENOMIC DNA]</scope>
    <source>
        <strain evidence="3">USDA-D6B2</strain>
    </source>
</reference>
<evidence type="ECO:0000256" key="2">
    <source>
        <dbReference type="SAM" id="Phobius"/>
    </source>
</evidence>
<dbReference type="GeneID" id="94196132"/>
<dbReference type="Proteomes" id="UP001497744">
    <property type="component" value="Unassembled WGS sequence"/>
</dbReference>